<protein>
    <submittedName>
        <fullName evidence="3">Diguanylate cyclase (GGDEF)-like protein</fullName>
    </submittedName>
</protein>
<dbReference type="SMART" id="SM00267">
    <property type="entry name" value="GGDEF"/>
    <property type="match status" value="1"/>
</dbReference>
<dbReference type="PROSITE" id="PS50885">
    <property type="entry name" value="HAMP"/>
    <property type="match status" value="1"/>
</dbReference>
<dbReference type="RefSeq" id="WP_110017116.1">
    <property type="nucleotide sequence ID" value="NZ_QGTJ01000002.1"/>
</dbReference>
<name>A0A317MXW9_9GAMM</name>
<reference evidence="3 4" key="1">
    <citation type="submission" date="2018-05" db="EMBL/GenBank/DDBJ databases">
        <title>Genomic Encyclopedia of Type Strains, Phase IV (KMG-IV): sequencing the most valuable type-strain genomes for metagenomic binning, comparative biology and taxonomic classification.</title>
        <authorList>
            <person name="Goeker M."/>
        </authorList>
    </citation>
    <scope>NUCLEOTIDE SEQUENCE [LARGE SCALE GENOMIC DNA]</scope>
    <source>
        <strain evidence="3 4">DSM 23606</strain>
    </source>
</reference>
<evidence type="ECO:0000313" key="4">
    <source>
        <dbReference type="Proteomes" id="UP000246569"/>
    </source>
</evidence>
<dbReference type="InterPro" id="IPR000160">
    <property type="entry name" value="GGDEF_dom"/>
</dbReference>
<dbReference type="Pfam" id="PF00990">
    <property type="entry name" value="GGDEF"/>
    <property type="match status" value="1"/>
</dbReference>
<gene>
    <name evidence="3" type="ORF">C7443_102102</name>
</gene>
<dbReference type="CDD" id="cd01949">
    <property type="entry name" value="GGDEF"/>
    <property type="match status" value="1"/>
</dbReference>
<evidence type="ECO:0000259" key="1">
    <source>
        <dbReference type="PROSITE" id="PS50885"/>
    </source>
</evidence>
<sequence length="543" mass="58719">MNLRPRILLMTALLLGALLATMYYAASSRLAGSYAQFEQRLGETHLAGLQQWFAHELQGLEATNGDWSSWNATWDFAAAPAQRYIDDNLAVGGLAQLRIHLFVIFGRDGRPLLGVHNRPADDADVAPAADDPAFVARGRGGVALQLRDVLQPCGEHELAQLAALPGLTALASDSRRRMSGLLRLGAQAYLYSARPILDNAGQGPVHGVLLVARRVDRALLDTLTQMNSVPLQAVDTQQPWPGGAGEHWLEHTPDGELFGWLRFDGADGRPALVLRSGPLPDLRPQAIAAEEWLRYTLLLAGGACVLLVLGLLERLVLRRIAAIDAGVAEIERSRDPGARRIADSGHDELARLGHALNRMLDTLQAAHLEIIREALHDELTGLANRRRVFDALLAAIATQDARLALLLIDLDGFKAVNDTLGHAAGDTVLRTVAGRLRAATRRTDLPARLGGDEFVVLVVAGDAREDAQWLARKFAHAIARPVPYGDTYAQVTASIGIALYPQDGRDAETLFAAADAALYAVKRAGRDGWRFATDQPAATLDDR</sequence>
<proteinExistence type="predicted"/>
<dbReference type="Pfam" id="PF05228">
    <property type="entry name" value="CHASE4"/>
    <property type="match status" value="1"/>
</dbReference>
<accession>A0A317MXW9</accession>
<dbReference type="AlphaFoldDB" id="A0A317MXW9"/>
<dbReference type="SUPFAM" id="SSF55073">
    <property type="entry name" value="Nucleotide cyclase"/>
    <property type="match status" value="1"/>
</dbReference>
<comment type="caution">
    <text evidence="3">The sequence shown here is derived from an EMBL/GenBank/DDBJ whole genome shotgun (WGS) entry which is preliminary data.</text>
</comment>
<dbReference type="NCBIfam" id="TIGR00254">
    <property type="entry name" value="GGDEF"/>
    <property type="match status" value="1"/>
</dbReference>
<dbReference type="InterPro" id="IPR007892">
    <property type="entry name" value="CHASE4"/>
</dbReference>
<dbReference type="Gene3D" id="3.30.70.270">
    <property type="match status" value="1"/>
</dbReference>
<dbReference type="PANTHER" id="PTHR46663:SF2">
    <property type="entry name" value="GGDEF DOMAIN-CONTAINING PROTEIN"/>
    <property type="match status" value="1"/>
</dbReference>
<dbReference type="GO" id="GO:0007165">
    <property type="term" value="P:signal transduction"/>
    <property type="evidence" value="ECO:0007669"/>
    <property type="project" value="InterPro"/>
</dbReference>
<evidence type="ECO:0000313" key="3">
    <source>
        <dbReference type="EMBL" id="PWV64453.1"/>
    </source>
</evidence>
<dbReference type="InterPro" id="IPR029787">
    <property type="entry name" value="Nucleotide_cyclase"/>
</dbReference>
<dbReference type="PROSITE" id="PS50887">
    <property type="entry name" value="GGDEF"/>
    <property type="match status" value="1"/>
</dbReference>
<dbReference type="CDD" id="cd06225">
    <property type="entry name" value="HAMP"/>
    <property type="match status" value="1"/>
</dbReference>
<keyword evidence="4" id="KW-1185">Reference proteome</keyword>
<dbReference type="OrthoDB" id="9812260at2"/>
<dbReference type="PANTHER" id="PTHR46663">
    <property type="entry name" value="DIGUANYLATE CYCLASE DGCT-RELATED"/>
    <property type="match status" value="1"/>
</dbReference>
<dbReference type="GO" id="GO:0016020">
    <property type="term" value="C:membrane"/>
    <property type="evidence" value="ECO:0007669"/>
    <property type="project" value="InterPro"/>
</dbReference>
<dbReference type="InterPro" id="IPR003660">
    <property type="entry name" value="HAMP_dom"/>
</dbReference>
<organism evidence="3 4">
    <name type="scientific">Plasticicumulans acidivorans</name>
    <dbReference type="NCBI Taxonomy" id="886464"/>
    <lineage>
        <taxon>Bacteria</taxon>
        <taxon>Pseudomonadati</taxon>
        <taxon>Pseudomonadota</taxon>
        <taxon>Gammaproteobacteria</taxon>
        <taxon>Candidatus Competibacteraceae</taxon>
        <taxon>Plasticicumulans</taxon>
    </lineage>
</organism>
<dbReference type="InterPro" id="IPR043128">
    <property type="entry name" value="Rev_trsase/Diguanyl_cyclase"/>
</dbReference>
<feature type="domain" description="GGDEF" evidence="2">
    <location>
        <begin position="401"/>
        <end position="534"/>
    </location>
</feature>
<dbReference type="InterPro" id="IPR052163">
    <property type="entry name" value="DGC-Regulatory_Protein"/>
</dbReference>
<dbReference type="Gene3D" id="6.10.340.10">
    <property type="match status" value="1"/>
</dbReference>
<evidence type="ECO:0000259" key="2">
    <source>
        <dbReference type="PROSITE" id="PS50887"/>
    </source>
</evidence>
<dbReference type="SMART" id="SM00304">
    <property type="entry name" value="HAMP"/>
    <property type="match status" value="1"/>
</dbReference>
<feature type="domain" description="HAMP" evidence="1">
    <location>
        <begin position="314"/>
        <end position="368"/>
    </location>
</feature>
<dbReference type="Proteomes" id="UP000246569">
    <property type="component" value="Unassembled WGS sequence"/>
</dbReference>
<dbReference type="EMBL" id="QGTJ01000002">
    <property type="protein sequence ID" value="PWV64453.1"/>
    <property type="molecule type" value="Genomic_DNA"/>
</dbReference>